<dbReference type="InterPro" id="IPR023213">
    <property type="entry name" value="CAT-like_dom_sf"/>
</dbReference>
<dbReference type="PANTHER" id="PTHR31642:SF316">
    <property type="entry name" value="PROTEIN ECERIFERUM 26-LIKE"/>
    <property type="match status" value="1"/>
</dbReference>
<dbReference type="Pfam" id="PF02458">
    <property type="entry name" value="Transferase"/>
    <property type="match status" value="2"/>
</dbReference>
<keyword evidence="4" id="KW-1185">Reference proteome</keyword>
<feature type="compositionally biased region" description="Low complexity" evidence="2">
    <location>
        <begin position="87"/>
        <end position="97"/>
    </location>
</feature>
<dbReference type="Gene3D" id="3.30.559.10">
    <property type="entry name" value="Chloramphenicol acetyltransferase-like domain"/>
    <property type="match status" value="2"/>
</dbReference>
<evidence type="ECO:0000256" key="1">
    <source>
        <dbReference type="ARBA" id="ARBA00009861"/>
    </source>
</evidence>
<dbReference type="PANTHER" id="PTHR31642">
    <property type="entry name" value="TRICHOTHECENE 3-O-ACETYLTRANSFERASE"/>
    <property type="match status" value="1"/>
</dbReference>
<reference evidence="3 4" key="1">
    <citation type="submission" date="2024-01" db="EMBL/GenBank/DDBJ databases">
        <title>Genome assemblies of Stephania.</title>
        <authorList>
            <person name="Yang L."/>
        </authorList>
    </citation>
    <scope>NUCLEOTIDE SEQUENCE [LARGE SCALE GENOMIC DNA]</scope>
    <source>
        <strain evidence="3">YNDBR</strain>
        <tissue evidence="3">Leaf</tissue>
    </source>
</reference>
<sequence>MGFSSRFSHVRTRSMQQTRSFNINCPQQTPTPTINGYCYCYGYGAHQTISISLFTHTHTHTHTHHHISLFTHTHTHTHPTPPPPSTPSTMSSSAAASNRVAVHSKLTVVSDTPIDPGKTYPLSTLDHAMALHTLHLIFYYRYDRRDDDLGRLRHSLAEVLSQYPPVTGRLRRRPQDGNWEIKCNDAGVRVLKAKVAATLDEWLSAAASGGGGCEEMDLAVWEDMPDEPNVWSPFRVQCITHTLIEYCHVSNFGMSIMLTGSDFAKVPVHTVAEMNDFEGGGLAIGLSCPHMHADPTCATFFMKSWTDMYRQASLSHPPFFHPPGLRGRETPKTNTKSAKYYESKSKMETPVSLKMSTATFRFSEKTIKNLLSDIHNRCPDATPFEVLAALFWSSISNFKTHVGNQPCSSISICIDIKKRMYAPLPHGFFGNALHFSRVSCNLTEMHEGVLDHLTAQIHEHLSNLDEEEFWSAIEWLESKKSAEGQLPPPFTMYGPELTFANLEHVQAYAAMLGNSKPAHVSYHVGGVKGEGLVLVLPSPEEGLGRTVMVTLPEGEATKLCEDQAILQLEPTILLTGR</sequence>
<gene>
    <name evidence="3" type="ORF">Syun_007196</name>
</gene>
<dbReference type="EMBL" id="JBBNAF010000003">
    <property type="protein sequence ID" value="KAK9160855.1"/>
    <property type="molecule type" value="Genomic_DNA"/>
</dbReference>
<organism evidence="3 4">
    <name type="scientific">Stephania yunnanensis</name>
    <dbReference type="NCBI Taxonomy" id="152371"/>
    <lineage>
        <taxon>Eukaryota</taxon>
        <taxon>Viridiplantae</taxon>
        <taxon>Streptophyta</taxon>
        <taxon>Embryophyta</taxon>
        <taxon>Tracheophyta</taxon>
        <taxon>Spermatophyta</taxon>
        <taxon>Magnoliopsida</taxon>
        <taxon>Ranunculales</taxon>
        <taxon>Menispermaceae</taxon>
        <taxon>Menispermoideae</taxon>
        <taxon>Cissampelideae</taxon>
        <taxon>Stephania</taxon>
    </lineage>
</organism>
<dbReference type="GO" id="GO:0016747">
    <property type="term" value="F:acyltransferase activity, transferring groups other than amino-acyl groups"/>
    <property type="evidence" value="ECO:0007669"/>
    <property type="project" value="TreeGrafter"/>
</dbReference>
<proteinExistence type="inferred from homology"/>
<evidence type="ECO:0000313" key="3">
    <source>
        <dbReference type="EMBL" id="KAK9160855.1"/>
    </source>
</evidence>
<protein>
    <submittedName>
        <fullName evidence="3">Uncharacterized protein</fullName>
    </submittedName>
</protein>
<dbReference type="AlphaFoldDB" id="A0AAP0PZ64"/>
<dbReference type="InterPro" id="IPR050317">
    <property type="entry name" value="Plant_Fungal_Acyltransferase"/>
</dbReference>
<accession>A0AAP0PZ64</accession>
<feature type="region of interest" description="Disordered" evidence="2">
    <location>
        <begin position="72"/>
        <end position="97"/>
    </location>
</feature>
<comment type="similarity">
    <text evidence="1">Belongs to the plant acyltransferase family.</text>
</comment>
<dbReference type="Proteomes" id="UP001420932">
    <property type="component" value="Unassembled WGS sequence"/>
</dbReference>
<evidence type="ECO:0000256" key="2">
    <source>
        <dbReference type="SAM" id="MobiDB-lite"/>
    </source>
</evidence>
<name>A0AAP0PZ64_9MAGN</name>
<comment type="caution">
    <text evidence="3">The sequence shown here is derived from an EMBL/GenBank/DDBJ whole genome shotgun (WGS) entry which is preliminary data.</text>
</comment>
<evidence type="ECO:0000313" key="4">
    <source>
        <dbReference type="Proteomes" id="UP001420932"/>
    </source>
</evidence>